<dbReference type="SUPFAM" id="SSF50156">
    <property type="entry name" value="PDZ domain-like"/>
    <property type="match status" value="1"/>
</dbReference>
<dbReference type="CDD" id="cd07560">
    <property type="entry name" value="Peptidase_S41_CPP"/>
    <property type="match status" value="1"/>
</dbReference>
<evidence type="ECO:0000256" key="2">
    <source>
        <dbReference type="ARBA" id="ARBA00022670"/>
    </source>
</evidence>
<evidence type="ECO:0000256" key="3">
    <source>
        <dbReference type="ARBA" id="ARBA00022801"/>
    </source>
</evidence>
<dbReference type="InterPro" id="IPR005151">
    <property type="entry name" value="Tail-specific_protease"/>
</dbReference>
<dbReference type="Pfam" id="PF03572">
    <property type="entry name" value="Peptidase_S41"/>
    <property type="match status" value="1"/>
</dbReference>
<dbReference type="SMART" id="SM00245">
    <property type="entry name" value="TSPc"/>
    <property type="match status" value="1"/>
</dbReference>
<organism evidence="7 8">
    <name type="scientific">Lacinutrix venerupis</name>
    <dbReference type="NCBI Taxonomy" id="1486034"/>
    <lineage>
        <taxon>Bacteria</taxon>
        <taxon>Pseudomonadati</taxon>
        <taxon>Bacteroidota</taxon>
        <taxon>Flavobacteriia</taxon>
        <taxon>Flavobacteriales</taxon>
        <taxon>Flavobacteriaceae</taxon>
        <taxon>Lacinutrix</taxon>
    </lineage>
</organism>
<dbReference type="GO" id="GO:0030288">
    <property type="term" value="C:outer membrane-bounded periplasmic space"/>
    <property type="evidence" value="ECO:0007669"/>
    <property type="project" value="TreeGrafter"/>
</dbReference>
<dbReference type="InterPro" id="IPR036034">
    <property type="entry name" value="PDZ_sf"/>
</dbReference>
<dbReference type="CDD" id="cd06782">
    <property type="entry name" value="cpPDZ_CPP-like"/>
    <property type="match status" value="1"/>
</dbReference>
<dbReference type="RefSeq" id="WP_076731590.1">
    <property type="nucleotide sequence ID" value="NZ_CP019352.1"/>
</dbReference>
<dbReference type="InterPro" id="IPR001478">
    <property type="entry name" value="PDZ"/>
</dbReference>
<dbReference type="PANTHER" id="PTHR32060:SF30">
    <property type="entry name" value="CARBOXY-TERMINAL PROCESSING PROTEASE CTPA"/>
    <property type="match status" value="1"/>
</dbReference>
<proteinExistence type="inferred from homology"/>
<name>A0AAC9PVF9_9FLAO</name>
<dbReference type="AlphaFoldDB" id="A0AAC9PVF9"/>
<dbReference type="Pfam" id="PF13180">
    <property type="entry name" value="PDZ_2"/>
    <property type="match status" value="1"/>
</dbReference>
<dbReference type="GO" id="GO:0008236">
    <property type="term" value="F:serine-type peptidase activity"/>
    <property type="evidence" value="ECO:0007669"/>
    <property type="project" value="UniProtKB-KW"/>
</dbReference>
<feature type="domain" description="PDZ" evidence="6">
    <location>
        <begin position="85"/>
        <end position="179"/>
    </location>
</feature>
<dbReference type="Gene3D" id="2.30.42.10">
    <property type="match status" value="1"/>
</dbReference>
<dbReference type="GO" id="GO:0004175">
    <property type="term" value="F:endopeptidase activity"/>
    <property type="evidence" value="ECO:0007669"/>
    <property type="project" value="TreeGrafter"/>
</dbReference>
<dbReference type="EMBL" id="CP019352">
    <property type="protein sequence ID" value="APX98945.1"/>
    <property type="molecule type" value="Genomic_DNA"/>
</dbReference>
<dbReference type="InterPro" id="IPR004447">
    <property type="entry name" value="Peptidase_S41A"/>
</dbReference>
<keyword evidence="2 5" id="KW-0645">Protease</keyword>
<reference evidence="7 8" key="1">
    <citation type="submission" date="2017-01" db="EMBL/GenBank/DDBJ databases">
        <title>Complete genome of Lacinutrix venerupis DOK2-8 isolated from seawater in Dokdo.</title>
        <authorList>
            <person name="Chi W.-J."/>
            <person name="Kim J.H."/>
        </authorList>
    </citation>
    <scope>NUCLEOTIDE SEQUENCE [LARGE SCALE GENOMIC DNA]</scope>
    <source>
        <strain evidence="7 8">DOK2-8</strain>
    </source>
</reference>
<dbReference type="SMART" id="SM00228">
    <property type="entry name" value="PDZ"/>
    <property type="match status" value="1"/>
</dbReference>
<keyword evidence="3 5" id="KW-0378">Hydrolase</keyword>
<evidence type="ECO:0000313" key="7">
    <source>
        <dbReference type="EMBL" id="APX98945.1"/>
    </source>
</evidence>
<dbReference type="GO" id="GO:0006508">
    <property type="term" value="P:proteolysis"/>
    <property type="evidence" value="ECO:0007669"/>
    <property type="project" value="UniProtKB-KW"/>
</dbReference>
<dbReference type="NCBIfam" id="TIGR00225">
    <property type="entry name" value="prc"/>
    <property type="match status" value="1"/>
</dbReference>
<keyword evidence="4 5" id="KW-0720">Serine protease</keyword>
<evidence type="ECO:0000313" key="8">
    <source>
        <dbReference type="Proteomes" id="UP000187506"/>
    </source>
</evidence>
<dbReference type="PROSITE" id="PS50106">
    <property type="entry name" value="PDZ"/>
    <property type="match status" value="1"/>
</dbReference>
<dbReference type="SUPFAM" id="SSF52096">
    <property type="entry name" value="ClpP/crotonase"/>
    <property type="match status" value="1"/>
</dbReference>
<dbReference type="GO" id="GO:0007165">
    <property type="term" value="P:signal transduction"/>
    <property type="evidence" value="ECO:0007669"/>
    <property type="project" value="TreeGrafter"/>
</dbReference>
<accession>A0AAC9PVF9</accession>
<dbReference type="Gene3D" id="3.90.226.10">
    <property type="entry name" value="2-enoyl-CoA Hydratase, Chain A, domain 1"/>
    <property type="match status" value="1"/>
</dbReference>
<dbReference type="Gene3D" id="3.30.750.44">
    <property type="match status" value="1"/>
</dbReference>
<sequence>MKKLLKQKVLIPVLALTILLTGSAFKSYNSDFFEIAKQIEIFTTLFKELNMNYVDETNPGELMDNAIKNMLNELDPYTKFYNEQDVEAARIKRTGDYTGVGAQVRILKDKLLIVEPYKGYPADKAGLKAGDEIIEIDGQVVSDYKDDAGNLLKGIPNSEAQITYVRQGKTANTTVKRSEIEINAVPHFSLINETTGYIVLGKFNEKASQQTGYALKDLKAQGAKNIILDLRGNPGGLLREAVNIVNLFVPKNQLVVTTKSKVKKYNRTYYTKKDPIDTEIPVIVLINGSSASASEIVSGTLQDLDRAVIVGSRSFGKGLVQRPKKLTYGTQLKVTISRYYTPSGRCIQALDYWNKDEKGNAIRVKQKDYNVFKTKNGRKVFDGGGVFPDEALDYSKNSAITKAILSNQSVFDYATKYYYEHQNIKDINNWEFTNSDFNDFKNFLKASNFSFETDTEKSLNKALEIAKSENLDDDIKRDYNTLIQNLGQAKLKAVDDNKSQLMSLLSDEIIKRYVYREGLYEYYKLHNKEIKKATEILANPIKYNSYLN</sequence>
<dbReference type="InterPro" id="IPR029045">
    <property type="entry name" value="ClpP/crotonase-like_dom_sf"/>
</dbReference>
<dbReference type="Proteomes" id="UP000187506">
    <property type="component" value="Chromosome"/>
</dbReference>
<comment type="similarity">
    <text evidence="1 5">Belongs to the peptidase S41A family.</text>
</comment>
<evidence type="ECO:0000259" key="6">
    <source>
        <dbReference type="PROSITE" id="PS50106"/>
    </source>
</evidence>
<protein>
    <submittedName>
        <fullName evidence="7">Peptidase S41</fullName>
    </submittedName>
</protein>
<evidence type="ECO:0000256" key="1">
    <source>
        <dbReference type="ARBA" id="ARBA00009179"/>
    </source>
</evidence>
<dbReference type="PANTHER" id="PTHR32060">
    <property type="entry name" value="TAIL-SPECIFIC PROTEASE"/>
    <property type="match status" value="1"/>
</dbReference>
<keyword evidence="8" id="KW-1185">Reference proteome</keyword>
<evidence type="ECO:0000256" key="4">
    <source>
        <dbReference type="ARBA" id="ARBA00022825"/>
    </source>
</evidence>
<gene>
    <name evidence="7" type="ORF">BWR22_01030</name>
</gene>
<dbReference type="KEGG" id="lvn:BWR22_01030"/>
<evidence type="ECO:0000256" key="5">
    <source>
        <dbReference type="RuleBase" id="RU004404"/>
    </source>
</evidence>